<dbReference type="Gene3D" id="1.10.268.10">
    <property type="entry name" value="Topoisomerase, domain 3"/>
    <property type="match status" value="1"/>
</dbReference>
<dbReference type="InterPro" id="IPR002205">
    <property type="entry name" value="Topo_IIA_dom_A"/>
</dbReference>
<evidence type="ECO:0000259" key="10">
    <source>
        <dbReference type="PROSITE" id="PS52040"/>
    </source>
</evidence>
<dbReference type="RefSeq" id="WP_093308258.1">
    <property type="nucleotide sequence ID" value="NZ_FNYH01000001.1"/>
</dbReference>
<dbReference type="GO" id="GO:0007059">
    <property type="term" value="P:chromosome segregation"/>
    <property type="evidence" value="ECO:0007669"/>
    <property type="project" value="UniProtKB-UniRule"/>
</dbReference>
<dbReference type="Proteomes" id="UP000242999">
    <property type="component" value="Unassembled WGS sequence"/>
</dbReference>
<dbReference type="NCBIfam" id="NF004044">
    <property type="entry name" value="PRK05561.1"/>
    <property type="match status" value="1"/>
</dbReference>
<feature type="domain" description="Topo IIA-type catalytic" evidence="10">
    <location>
        <begin position="46"/>
        <end position="509"/>
    </location>
</feature>
<dbReference type="GO" id="GO:0003677">
    <property type="term" value="F:DNA binding"/>
    <property type="evidence" value="ECO:0007669"/>
    <property type="project" value="UniProtKB-UniRule"/>
</dbReference>
<keyword evidence="3 7" id="KW-0799">Topoisomerase</keyword>
<dbReference type="NCBIfam" id="TIGR01062">
    <property type="entry name" value="parC_Gneg"/>
    <property type="match status" value="1"/>
</dbReference>
<organism evidence="11 12">
    <name type="scientific">Allopseudospirillum japonicum</name>
    <dbReference type="NCBI Taxonomy" id="64971"/>
    <lineage>
        <taxon>Bacteria</taxon>
        <taxon>Pseudomonadati</taxon>
        <taxon>Pseudomonadota</taxon>
        <taxon>Gammaproteobacteria</taxon>
        <taxon>Oceanospirillales</taxon>
        <taxon>Oceanospirillaceae</taxon>
        <taxon>Allopseudospirillum</taxon>
    </lineage>
</organism>
<dbReference type="InterPro" id="IPR035516">
    <property type="entry name" value="Gyrase/topoIV_suA_C"/>
</dbReference>
<dbReference type="SMART" id="SM00434">
    <property type="entry name" value="TOP4c"/>
    <property type="match status" value="1"/>
</dbReference>
<dbReference type="Pfam" id="PF00521">
    <property type="entry name" value="DNA_topoisoIV"/>
    <property type="match status" value="1"/>
</dbReference>
<keyword evidence="9" id="KW-0175">Coiled coil</keyword>
<feature type="site" description="Interaction with DNA" evidence="7">
    <location>
        <position position="54"/>
    </location>
</feature>
<proteinExistence type="inferred from homology"/>
<keyword evidence="2 7" id="KW-1003">Cell membrane</keyword>
<feature type="site" description="Interaction with DNA" evidence="7">
    <location>
        <position position="92"/>
    </location>
</feature>
<dbReference type="GO" id="GO:0009330">
    <property type="term" value="C:DNA topoisomerase type II (double strand cut, ATP-hydrolyzing) complex"/>
    <property type="evidence" value="ECO:0007669"/>
    <property type="project" value="TreeGrafter"/>
</dbReference>
<sequence>MSEIFSTENPVASSVLATQNESLSVRTYTENAYLDYSMYVILDRALPHLGDGLKPVQRRIVYAMSELRLSAQAKHKKSARTVGDVLGKYHPHGDAACYEAMVLMAQPFSWRYPLIDGQGNWGSADDPKSFAAMRYTEARLTPLSEIFLSELYQGAVDWQANFDGTLKEPKVLPACLPSLLLNGSTGIAVGMATDIPPHNLQEVVQACLHLLAHPQASIAELCQYLPAPDYPTGAELITSKEDMLRIYETGRGSLKLRACWRQDGNEIIIEALPYQVSGARILEQIATQMQAKKLPMLVDLRDESDHQHPTRLVLIMKSTRTDVQTFMAHLFATTDLEKNYRVNLNMIGLNGRPQVKNLRQYLSEWLEFRRQQVRKRLQHKLSQIQKRLHILQGLQIAFDHLNQVLALLCEENHPLDALQAHLPLSEAQAKAVLELKLRQLARLEVQKLQQEQQQLSQEAQQLEDQLASSQALDKVIAQGLRHWQQTFADARRTPLVERQQAKALTEVELIGADPITVILSAQGWIRAAKSHDIDAKNLSYKAGDGFAYAAYGKNDQQVVLVDTQGRTYSLAAHTLPSARSQGEPISNRLKLEGAICGLALGPVHSQWALMSSAGYGFCCTLSEMTTKQRNGKACLKVPEGAHALAPILLAEHEADLANIRVALISQQGYLLVFPAQQLTSMSKGKGQKLLDLGAQTDDCLLYALALPAQAGLRLHAGKRHLSLQDEDLATYQGNRGHRGHLLPRGLQKVTHLEIL</sequence>
<dbReference type="InterPro" id="IPR005742">
    <property type="entry name" value="TopoIV_A_Gneg"/>
</dbReference>
<dbReference type="PROSITE" id="PS52040">
    <property type="entry name" value="TOPO_IIA"/>
    <property type="match status" value="1"/>
</dbReference>
<keyword evidence="4 7" id="KW-0238">DNA-binding</keyword>
<evidence type="ECO:0000256" key="3">
    <source>
        <dbReference type="ARBA" id="ARBA00023029"/>
    </source>
</evidence>
<evidence type="ECO:0000313" key="12">
    <source>
        <dbReference type="Proteomes" id="UP000242999"/>
    </source>
</evidence>
<keyword evidence="5 7" id="KW-0472">Membrane</keyword>
<evidence type="ECO:0000256" key="8">
    <source>
        <dbReference type="PROSITE-ProRule" id="PRU01384"/>
    </source>
</evidence>
<evidence type="ECO:0000256" key="5">
    <source>
        <dbReference type="ARBA" id="ARBA00023136"/>
    </source>
</evidence>
<keyword evidence="12" id="KW-1185">Reference proteome</keyword>
<dbReference type="PANTHER" id="PTHR43493">
    <property type="entry name" value="DNA GYRASE/TOPOISOMERASE SUBUNIT A"/>
    <property type="match status" value="1"/>
</dbReference>
<name>A0A1H6QKL2_9GAMM</name>
<feature type="coiled-coil region" evidence="9">
    <location>
        <begin position="433"/>
        <end position="472"/>
    </location>
</feature>
<dbReference type="InterPro" id="IPR050220">
    <property type="entry name" value="Type_II_DNA_Topoisomerases"/>
</dbReference>
<keyword evidence="6 7" id="KW-0413">Isomerase</keyword>
<comment type="similarity">
    <text evidence="7">Belongs to the type II topoisomerase GyrA/ParC subunit family. ParC type 1 subfamily.</text>
</comment>
<evidence type="ECO:0000256" key="2">
    <source>
        <dbReference type="ARBA" id="ARBA00022475"/>
    </source>
</evidence>
<evidence type="ECO:0000256" key="9">
    <source>
        <dbReference type="SAM" id="Coils"/>
    </source>
</evidence>
<dbReference type="Gene3D" id="3.90.199.10">
    <property type="entry name" value="Topoisomerase II, domain 5"/>
    <property type="match status" value="1"/>
</dbReference>
<dbReference type="GO" id="GO:0005737">
    <property type="term" value="C:cytoplasm"/>
    <property type="evidence" value="ECO:0007669"/>
    <property type="project" value="TreeGrafter"/>
</dbReference>
<evidence type="ECO:0000256" key="6">
    <source>
        <dbReference type="ARBA" id="ARBA00023235"/>
    </source>
</evidence>
<dbReference type="Gene3D" id="3.30.1360.40">
    <property type="match status" value="1"/>
</dbReference>
<feature type="site" description="Transition state stabilizer" evidence="7">
    <location>
        <position position="134"/>
    </location>
</feature>
<comment type="catalytic activity">
    <reaction evidence="1 7 8">
        <text>ATP-dependent breakage, passage and rejoining of double-stranded DNA.</text>
        <dbReference type="EC" id="5.6.2.2"/>
    </reaction>
</comment>
<dbReference type="PANTHER" id="PTHR43493:SF1">
    <property type="entry name" value="DNA TOPOISOMERASE 4 SUBUNIT A"/>
    <property type="match status" value="1"/>
</dbReference>
<evidence type="ECO:0000256" key="1">
    <source>
        <dbReference type="ARBA" id="ARBA00000185"/>
    </source>
</evidence>
<dbReference type="SUPFAM" id="SSF56719">
    <property type="entry name" value="Type II DNA topoisomerase"/>
    <property type="match status" value="1"/>
</dbReference>
<reference evidence="12" key="1">
    <citation type="submission" date="2016-10" db="EMBL/GenBank/DDBJ databases">
        <authorList>
            <person name="Varghese N."/>
            <person name="Submissions S."/>
        </authorList>
    </citation>
    <scope>NUCLEOTIDE SEQUENCE [LARGE SCALE GENOMIC DNA]</scope>
    <source>
        <strain evidence="12">DSM 7165</strain>
    </source>
</reference>
<evidence type="ECO:0000313" key="11">
    <source>
        <dbReference type="EMBL" id="SEI41494.1"/>
    </source>
</evidence>
<dbReference type="InterPro" id="IPR013760">
    <property type="entry name" value="Topo_IIA-like_dom_sf"/>
</dbReference>
<dbReference type="InterPro" id="IPR013758">
    <property type="entry name" value="Topo_IIA_A/C_ab"/>
</dbReference>
<dbReference type="STRING" id="64971.SAMN05421831_101393"/>
<evidence type="ECO:0000256" key="4">
    <source>
        <dbReference type="ARBA" id="ARBA00023125"/>
    </source>
</evidence>
<protein>
    <recommendedName>
        <fullName evidence="7">DNA topoisomerase 4 subunit A</fullName>
        <ecNumber evidence="7">5.6.2.2</ecNumber>
    </recommendedName>
    <alternativeName>
        <fullName evidence="7">Topoisomerase IV subunit A</fullName>
    </alternativeName>
</protein>
<dbReference type="EC" id="5.6.2.2" evidence="7"/>
<evidence type="ECO:0000256" key="7">
    <source>
        <dbReference type="HAMAP-Rule" id="MF_00936"/>
    </source>
</evidence>
<comment type="subcellular location">
    <subcellularLocation>
        <location evidence="7">Cell membrane</location>
        <topology evidence="7">Peripheral membrane protein</topology>
    </subcellularLocation>
</comment>
<dbReference type="CDD" id="cd00187">
    <property type="entry name" value="TOP4c"/>
    <property type="match status" value="1"/>
</dbReference>
<dbReference type="InterPro" id="IPR013757">
    <property type="entry name" value="Topo_IIA_A_a_sf"/>
</dbReference>
<dbReference type="GO" id="GO:0003918">
    <property type="term" value="F:DNA topoisomerase type II (double strand cut, ATP-hydrolyzing) activity"/>
    <property type="evidence" value="ECO:0007669"/>
    <property type="project" value="UniProtKB-UniRule"/>
</dbReference>
<dbReference type="HAMAP" id="MF_00936">
    <property type="entry name" value="ParC_type1"/>
    <property type="match status" value="1"/>
</dbReference>
<comment type="function">
    <text evidence="7">Topoisomerase IV is essential for chromosome segregation. It relaxes supercoiled DNA. Performs the decatenation events required during the replication of a circular DNA molecule.</text>
</comment>
<gene>
    <name evidence="7" type="primary">parC</name>
    <name evidence="11" type="ORF">SAMN05421831_101393</name>
</gene>
<feature type="site" description="Interaction with DNA" evidence="7">
    <location>
        <position position="90"/>
    </location>
</feature>
<comment type="subunit">
    <text evidence="7">Heterotetramer composed of ParC and ParE.</text>
</comment>
<accession>A0A1H6QKL2</accession>
<feature type="active site" description="O-(5'-phospho-DNA)-tyrosine intermediate" evidence="7 8">
    <location>
        <position position="135"/>
    </location>
</feature>
<dbReference type="GO" id="GO:0005694">
    <property type="term" value="C:chromosome"/>
    <property type="evidence" value="ECO:0007669"/>
    <property type="project" value="InterPro"/>
</dbReference>
<dbReference type="GO" id="GO:0019897">
    <property type="term" value="C:extrinsic component of plasma membrane"/>
    <property type="evidence" value="ECO:0007669"/>
    <property type="project" value="UniProtKB-UniRule"/>
</dbReference>
<dbReference type="EMBL" id="FNYH01000001">
    <property type="protein sequence ID" value="SEI41494.1"/>
    <property type="molecule type" value="Genomic_DNA"/>
</dbReference>
<dbReference type="OrthoDB" id="9806486at2"/>
<dbReference type="GO" id="GO:0006265">
    <property type="term" value="P:DNA topological change"/>
    <property type="evidence" value="ECO:0007669"/>
    <property type="project" value="UniProtKB-UniRule"/>
</dbReference>
<dbReference type="SUPFAM" id="SSF101904">
    <property type="entry name" value="GyrA/ParC C-terminal domain-like"/>
    <property type="match status" value="1"/>
</dbReference>
<dbReference type="GO" id="GO:0005524">
    <property type="term" value="F:ATP binding"/>
    <property type="evidence" value="ECO:0007669"/>
    <property type="project" value="InterPro"/>
</dbReference>
<dbReference type="AlphaFoldDB" id="A0A1H6QKL2"/>
<dbReference type="Gene3D" id="2.120.10.90">
    <property type="entry name" value="DNA gyrase/topoisomerase IV, subunit A, C-terminal"/>
    <property type="match status" value="1"/>
</dbReference>